<reference evidence="2" key="1">
    <citation type="submission" date="2013-01" db="EMBL/GenBank/DDBJ databases">
        <title>Draft Genome Sequence of a Mulberry Tree, Morus notabilis C.K. Schneid.</title>
        <authorList>
            <person name="He N."/>
            <person name="Zhao S."/>
        </authorList>
    </citation>
    <scope>NUCLEOTIDE SEQUENCE</scope>
</reference>
<keyword evidence="2" id="KW-1185">Reference proteome</keyword>
<proteinExistence type="predicted"/>
<dbReference type="Proteomes" id="UP000030645">
    <property type="component" value="Unassembled WGS sequence"/>
</dbReference>
<accession>W9R2I0</accession>
<dbReference type="AlphaFoldDB" id="W9R2I0"/>
<name>W9R2I0_9ROSA</name>
<gene>
    <name evidence="1" type="ORF">L484_020802</name>
</gene>
<dbReference type="EMBL" id="KE343603">
    <property type="protein sequence ID" value="EXB37017.1"/>
    <property type="molecule type" value="Genomic_DNA"/>
</dbReference>
<evidence type="ECO:0000313" key="1">
    <source>
        <dbReference type="EMBL" id="EXB37017.1"/>
    </source>
</evidence>
<evidence type="ECO:0000313" key="2">
    <source>
        <dbReference type="Proteomes" id="UP000030645"/>
    </source>
</evidence>
<protein>
    <submittedName>
        <fullName evidence="1">Uncharacterized protein</fullName>
    </submittedName>
</protein>
<sequence>MVGHAILSVAMPYLRWRICFLPAFLVHSSGFPPRAKAHRTRERKMLEGVSEAGEWDYREVDQIMGPSPTRDLLCGLYRDACPEARASLMSMRKWDPKIMERAKVDPTPRVYSICSFFRWGPVPSARATTWGLHKITWGKFCSNEKEMLRYVAVMVPVLTISSFLDGIVVDGILL</sequence>
<organism evidence="1 2">
    <name type="scientific">Morus notabilis</name>
    <dbReference type="NCBI Taxonomy" id="981085"/>
    <lineage>
        <taxon>Eukaryota</taxon>
        <taxon>Viridiplantae</taxon>
        <taxon>Streptophyta</taxon>
        <taxon>Embryophyta</taxon>
        <taxon>Tracheophyta</taxon>
        <taxon>Spermatophyta</taxon>
        <taxon>Magnoliopsida</taxon>
        <taxon>eudicotyledons</taxon>
        <taxon>Gunneridae</taxon>
        <taxon>Pentapetalae</taxon>
        <taxon>rosids</taxon>
        <taxon>fabids</taxon>
        <taxon>Rosales</taxon>
        <taxon>Moraceae</taxon>
        <taxon>Moreae</taxon>
        <taxon>Morus</taxon>
    </lineage>
</organism>